<gene>
    <name evidence="1" type="ORF">CRI88_12455</name>
</gene>
<dbReference type="EMBL" id="PDFK01000003">
    <property type="protein sequence ID" value="PKU51510.1"/>
    <property type="molecule type" value="Genomic_DNA"/>
</dbReference>
<organism evidence="1 2">
    <name type="scientific">Lysinibacillus fusiformis</name>
    <dbReference type="NCBI Taxonomy" id="28031"/>
    <lineage>
        <taxon>Bacteria</taxon>
        <taxon>Bacillati</taxon>
        <taxon>Bacillota</taxon>
        <taxon>Bacilli</taxon>
        <taxon>Bacillales</taxon>
        <taxon>Bacillaceae</taxon>
        <taxon>Lysinibacillus</taxon>
    </lineage>
</organism>
<dbReference type="Pfam" id="PF12900">
    <property type="entry name" value="Pyridox_ox_2"/>
    <property type="match status" value="1"/>
</dbReference>
<comment type="caution">
    <text evidence="1">The sequence shown here is derived from an EMBL/GenBank/DDBJ whole genome shotgun (WGS) entry which is preliminary data.</text>
</comment>
<accession>A0A2I0UZN7</accession>
<reference evidence="1 2" key="1">
    <citation type="submission" date="2017-10" db="EMBL/GenBank/DDBJ databases">
        <title>Draft genome of Lysinibacillus fusiformis strain Juneja, a laboratory-derived pathogen of Drosophila melanogaster.</title>
        <authorList>
            <person name="Smith B.R."/>
            <person name="Unckless R.L."/>
        </authorList>
    </citation>
    <scope>NUCLEOTIDE SEQUENCE [LARGE SCALE GENOMIC DNA]</scope>
    <source>
        <strain evidence="1 2">Juneja</strain>
    </source>
</reference>
<dbReference type="Proteomes" id="UP000234956">
    <property type="component" value="Unassembled WGS sequence"/>
</dbReference>
<protein>
    <submittedName>
        <fullName evidence="1">Pyridoxamine 5-phosphate oxidase</fullName>
    </submittedName>
</protein>
<evidence type="ECO:0000313" key="2">
    <source>
        <dbReference type="Proteomes" id="UP000234956"/>
    </source>
</evidence>
<name>A0A2I0UZN7_9BACI</name>
<dbReference type="PANTHER" id="PTHR34071:SF2">
    <property type="entry name" value="FLAVIN-NUCLEOTIDE-BINDING PROTEIN"/>
    <property type="match status" value="1"/>
</dbReference>
<sequence>MVKVRYKVREVLDKNKIDTFLQQARIGHLGMVDGHLPYVIPLNFVWTNGVLYFHGATGGRRNQVMEENPEVCFTVCEEYGTITNPVPAKTDTAYMSVMVFGKAQPIVDLNEATHMLQEMINKYVPGYYNRPLSQQHVDKYRSAVFGGPVQVYRIVPQHITAKENPIALREMFNIEKIPHT</sequence>
<proteinExistence type="predicted"/>
<dbReference type="RefSeq" id="WP_101966694.1">
    <property type="nucleotide sequence ID" value="NZ_JAZBNI010000002.1"/>
</dbReference>
<dbReference type="AlphaFoldDB" id="A0A2I0UZN7"/>
<dbReference type="Gene3D" id="2.30.110.10">
    <property type="entry name" value="Electron Transport, Fmn-binding Protein, Chain A"/>
    <property type="match status" value="1"/>
</dbReference>
<evidence type="ECO:0000313" key="1">
    <source>
        <dbReference type="EMBL" id="PKU51510.1"/>
    </source>
</evidence>
<dbReference type="InterPro" id="IPR012349">
    <property type="entry name" value="Split_barrel_FMN-bd"/>
</dbReference>
<dbReference type="PANTHER" id="PTHR34071">
    <property type="entry name" value="5-NITROIMIDAZOLE ANTIBIOTICS RESISTANCE PROTEIN, NIMA-FAMILY-RELATED PROTEIN-RELATED"/>
    <property type="match status" value="1"/>
</dbReference>
<dbReference type="SUPFAM" id="SSF50475">
    <property type="entry name" value="FMN-binding split barrel"/>
    <property type="match status" value="1"/>
</dbReference>
<dbReference type="InterPro" id="IPR024747">
    <property type="entry name" value="Pyridox_Oxase-rel"/>
</dbReference>